<reference evidence="1 2" key="1">
    <citation type="journal article" date="2019" name="Nat. Commun.">
        <title>A new type of DNA phosphorothioation-based antiviral system in archaea.</title>
        <authorList>
            <person name="Xiong L."/>
            <person name="Liu S."/>
            <person name="Chen S."/>
            <person name="Xiao Y."/>
            <person name="Zhu B."/>
            <person name="Gao Y."/>
            <person name="Zhang Y."/>
            <person name="Chen B."/>
            <person name="Luo J."/>
            <person name="Deng Z."/>
            <person name="Chen X."/>
            <person name="Wang L."/>
            <person name="Chen S."/>
        </authorList>
    </citation>
    <scope>NUCLEOTIDE SEQUENCE [LARGE SCALE GENOMIC DNA]</scope>
    <source>
        <strain evidence="1 2">CBA1105</strain>
    </source>
</reference>
<dbReference type="Pfam" id="PF21811">
    <property type="entry name" value="RdfA"/>
    <property type="match status" value="1"/>
</dbReference>
<sequence>MQLPPEVVAMSECCKCGAVAETYGLEEYLERVERRWPRRNGPSVRDIERGIAKRVLRDELADAGSIRVDGAVTALVEVLTGDQDGASAFEWEQARHDLRHHGVDPDTVIGNLPSYRTVHRHLTECCGQEAPAPTEITADRGVVAAEDRIKKLVTRLEHVTDKTLTELTTAGHIPEPGAVSVTVQAECGVCGEDHAVETVICGVCPTQTSTTPPTQPRQ</sequence>
<keyword evidence="2" id="KW-1185">Reference proteome</keyword>
<dbReference type="Proteomes" id="UP000296706">
    <property type="component" value="Chromosome"/>
</dbReference>
<gene>
    <name evidence="1" type="ORF">DV733_09455</name>
</gene>
<protein>
    <submittedName>
        <fullName evidence="1">Uncharacterized protein</fullName>
    </submittedName>
</protein>
<evidence type="ECO:0000313" key="1">
    <source>
        <dbReference type="EMBL" id="QCC51452.1"/>
    </source>
</evidence>
<name>A0A4D6HEH6_9EURY</name>
<dbReference type="AlphaFoldDB" id="A0A4D6HEH6"/>
<dbReference type="KEGG" id="hsn:DV733_09455"/>
<proteinExistence type="predicted"/>
<dbReference type="STRING" id="1457250.GCA_000755225_01009"/>
<accession>A0A4D6HEH6</accession>
<dbReference type="EMBL" id="CP031310">
    <property type="protein sequence ID" value="QCC51452.1"/>
    <property type="molecule type" value="Genomic_DNA"/>
</dbReference>
<organism evidence="1 2">
    <name type="scientific">Halapricum salinum</name>
    <dbReference type="NCBI Taxonomy" id="1457250"/>
    <lineage>
        <taxon>Archaea</taxon>
        <taxon>Methanobacteriati</taxon>
        <taxon>Methanobacteriota</taxon>
        <taxon>Stenosarchaea group</taxon>
        <taxon>Halobacteria</taxon>
        <taxon>Halobacteriales</taxon>
        <taxon>Haloarculaceae</taxon>
        <taxon>Halapricum</taxon>
    </lineage>
</organism>
<dbReference type="InterPro" id="IPR048925">
    <property type="entry name" value="RdfA"/>
</dbReference>
<evidence type="ECO:0000313" key="2">
    <source>
        <dbReference type="Proteomes" id="UP000296706"/>
    </source>
</evidence>